<evidence type="ECO:0000256" key="1">
    <source>
        <dbReference type="SAM" id="Phobius"/>
    </source>
</evidence>
<dbReference type="AlphaFoldDB" id="A0A952FNF9"/>
<dbReference type="EMBL" id="JAEKLZ010000336">
    <property type="protein sequence ID" value="MBW8727998.1"/>
    <property type="molecule type" value="Genomic_DNA"/>
</dbReference>
<proteinExistence type="predicted"/>
<keyword evidence="1" id="KW-0812">Transmembrane</keyword>
<comment type="caution">
    <text evidence="2">The sequence shown here is derived from an EMBL/GenBank/DDBJ whole genome shotgun (WGS) entry which is preliminary data.</text>
</comment>
<reference evidence="2" key="1">
    <citation type="submission" date="2020-06" db="EMBL/GenBank/DDBJ databases">
        <title>Stable isotope informed genome-resolved metagenomics uncovers potential trophic interactions in rhizosphere soil.</title>
        <authorList>
            <person name="Starr E.P."/>
            <person name="Shi S."/>
            <person name="Blazewicz S.J."/>
            <person name="Koch B.J."/>
            <person name="Probst A.J."/>
            <person name="Hungate B.A."/>
            <person name="Pett-Ridge J."/>
            <person name="Firestone M.K."/>
            <person name="Banfield J.F."/>
        </authorList>
    </citation>
    <scope>NUCLEOTIDE SEQUENCE</scope>
    <source>
        <strain evidence="2">YM_69_17</strain>
    </source>
</reference>
<evidence type="ECO:0000313" key="2">
    <source>
        <dbReference type="EMBL" id="MBW8727998.1"/>
    </source>
</evidence>
<keyword evidence="1" id="KW-0472">Membrane</keyword>
<keyword evidence="1" id="KW-1133">Transmembrane helix</keyword>
<sequence length="105" mass="11423">MTGAEIFALGCLGGALPDVLRLIKGRHDGAPQFLRDWFFWLMFADLVLLGGAAALLGRADEAMEAVAFGFTAPEVVSRAFGGGRSDLLSRPDGGLMQRLRWWWAI</sequence>
<protein>
    <submittedName>
        <fullName evidence="2">Uncharacterized protein</fullName>
    </submittedName>
</protein>
<dbReference type="Proteomes" id="UP000700706">
    <property type="component" value="Unassembled WGS sequence"/>
</dbReference>
<accession>A0A952FNF9</accession>
<name>A0A952FNF9_9PROT</name>
<feature type="transmembrane region" description="Helical" evidence="1">
    <location>
        <begin position="37"/>
        <end position="56"/>
    </location>
</feature>
<organism evidence="2 3">
    <name type="scientific">Inquilinus limosus</name>
    <dbReference type="NCBI Taxonomy" id="171674"/>
    <lineage>
        <taxon>Bacteria</taxon>
        <taxon>Pseudomonadati</taxon>
        <taxon>Pseudomonadota</taxon>
        <taxon>Alphaproteobacteria</taxon>
        <taxon>Rhodospirillales</taxon>
        <taxon>Rhodospirillaceae</taxon>
        <taxon>Inquilinus</taxon>
    </lineage>
</organism>
<evidence type="ECO:0000313" key="3">
    <source>
        <dbReference type="Proteomes" id="UP000700706"/>
    </source>
</evidence>
<gene>
    <name evidence="2" type="ORF">JF625_23000</name>
</gene>